<proteinExistence type="predicted"/>
<dbReference type="AlphaFoldDB" id="A0A9Q3ERL8"/>
<sequence>MQNLQEAYFELRKGSEETNKRLKKVLEEKYHCKRDRECLDQEMNKLFNVCRNIRPQSQGNGLENTPYQQEDIKPDSLWENKPRSQSKYQDRYNMNYSEKEALSQLLESSSWPKFTGVVEYDNMELIDYIYGLLIDVKTIPKY</sequence>
<feature type="compositionally biased region" description="Polar residues" evidence="1">
    <location>
        <begin position="55"/>
        <end position="68"/>
    </location>
</feature>
<dbReference type="Proteomes" id="UP000765509">
    <property type="component" value="Unassembled WGS sequence"/>
</dbReference>
<reference evidence="2" key="1">
    <citation type="submission" date="2021-03" db="EMBL/GenBank/DDBJ databases">
        <title>Draft genome sequence of rust myrtle Austropuccinia psidii MF-1, a brazilian biotype.</title>
        <authorList>
            <person name="Quecine M.C."/>
            <person name="Pachon D.M.R."/>
            <person name="Bonatelli M.L."/>
            <person name="Correr F.H."/>
            <person name="Franceschini L.M."/>
            <person name="Leite T.F."/>
            <person name="Margarido G.R.A."/>
            <person name="Almeida C.A."/>
            <person name="Ferrarezi J.A."/>
            <person name="Labate C.A."/>
        </authorList>
    </citation>
    <scope>NUCLEOTIDE SEQUENCE</scope>
    <source>
        <strain evidence="2">MF-1</strain>
    </source>
</reference>
<name>A0A9Q3ERL8_9BASI</name>
<protein>
    <submittedName>
        <fullName evidence="2">Uncharacterized protein</fullName>
    </submittedName>
</protein>
<keyword evidence="3" id="KW-1185">Reference proteome</keyword>
<accession>A0A9Q3ERL8</accession>
<evidence type="ECO:0000313" key="2">
    <source>
        <dbReference type="EMBL" id="MBW0523708.1"/>
    </source>
</evidence>
<gene>
    <name evidence="2" type="ORF">O181_063423</name>
</gene>
<feature type="compositionally biased region" description="Basic and acidic residues" evidence="1">
    <location>
        <begin position="70"/>
        <end position="82"/>
    </location>
</feature>
<evidence type="ECO:0000313" key="3">
    <source>
        <dbReference type="Proteomes" id="UP000765509"/>
    </source>
</evidence>
<comment type="caution">
    <text evidence="2">The sequence shown here is derived from an EMBL/GenBank/DDBJ whole genome shotgun (WGS) entry which is preliminary data.</text>
</comment>
<feature type="region of interest" description="Disordered" evidence="1">
    <location>
        <begin position="55"/>
        <end position="86"/>
    </location>
</feature>
<organism evidence="2 3">
    <name type="scientific">Austropuccinia psidii MF-1</name>
    <dbReference type="NCBI Taxonomy" id="1389203"/>
    <lineage>
        <taxon>Eukaryota</taxon>
        <taxon>Fungi</taxon>
        <taxon>Dikarya</taxon>
        <taxon>Basidiomycota</taxon>
        <taxon>Pucciniomycotina</taxon>
        <taxon>Pucciniomycetes</taxon>
        <taxon>Pucciniales</taxon>
        <taxon>Sphaerophragmiaceae</taxon>
        <taxon>Austropuccinia</taxon>
    </lineage>
</organism>
<dbReference type="EMBL" id="AVOT02030515">
    <property type="protein sequence ID" value="MBW0523708.1"/>
    <property type="molecule type" value="Genomic_DNA"/>
</dbReference>
<evidence type="ECO:0000256" key="1">
    <source>
        <dbReference type="SAM" id="MobiDB-lite"/>
    </source>
</evidence>